<dbReference type="EMBL" id="JANPWB010000016">
    <property type="protein sequence ID" value="KAJ1083187.1"/>
    <property type="molecule type" value="Genomic_DNA"/>
</dbReference>
<name>A0AAV7KVB7_PLEWA</name>
<reference evidence="1" key="1">
    <citation type="journal article" date="2022" name="bioRxiv">
        <title>Sequencing and chromosome-scale assembly of the giantPleurodeles waltlgenome.</title>
        <authorList>
            <person name="Brown T."/>
            <person name="Elewa A."/>
            <person name="Iarovenko S."/>
            <person name="Subramanian E."/>
            <person name="Araus A.J."/>
            <person name="Petzold A."/>
            <person name="Susuki M."/>
            <person name="Suzuki K.-i.T."/>
            <person name="Hayashi T."/>
            <person name="Toyoda A."/>
            <person name="Oliveira C."/>
            <person name="Osipova E."/>
            <person name="Leigh N.D."/>
            <person name="Simon A."/>
            <person name="Yun M.H."/>
        </authorList>
    </citation>
    <scope>NUCLEOTIDE SEQUENCE</scope>
    <source>
        <strain evidence="1">20211129_DDA</strain>
        <tissue evidence="1">Liver</tissue>
    </source>
</reference>
<protein>
    <submittedName>
        <fullName evidence="1">Uncharacterized protein</fullName>
    </submittedName>
</protein>
<sequence>MLTPSRPSCFFTGDGLDPLHPDAFSSLEKAPAYAPVGAKHVLADSFVSLLDSFIDVPFSGNILFSSHKINK</sequence>
<dbReference type="Proteomes" id="UP001066276">
    <property type="component" value="Chromosome 12"/>
</dbReference>
<gene>
    <name evidence="1" type="ORF">NDU88_003347</name>
</gene>
<accession>A0AAV7KVB7</accession>
<comment type="caution">
    <text evidence="1">The sequence shown here is derived from an EMBL/GenBank/DDBJ whole genome shotgun (WGS) entry which is preliminary data.</text>
</comment>
<dbReference type="AlphaFoldDB" id="A0AAV7KVB7"/>
<proteinExistence type="predicted"/>
<keyword evidence="2" id="KW-1185">Reference proteome</keyword>
<organism evidence="1 2">
    <name type="scientific">Pleurodeles waltl</name>
    <name type="common">Iberian ribbed newt</name>
    <dbReference type="NCBI Taxonomy" id="8319"/>
    <lineage>
        <taxon>Eukaryota</taxon>
        <taxon>Metazoa</taxon>
        <taxon>Chordata</taxon>
        <taxon>Craniata</taxon>
        <taxon>Vertebrata</taxon>
        <taxon>Euteleostomi</taxon>
        <taxon>Amphibia</taxon>
        <taxon>Batrachia</taxon>
        <taxon>Caudata</taxon>
        <taxon>Salamandroidea</taxon>
        <taxon>Salamandridae</taxon>
        <taxon>Pleurodelinae</taxon>
        <taxon>Pleurodeles</taxon>
    </lineage>
</organism>
<evidence type="ECO:0000313" key="2">
    <source>
        <dbReference type="Proteomes" id="UP001066276"/>
    </source>
</evidence>
<evidence type="ECO:0000313" key="1">
    <source>
        <dbReference type="EMBL" id="KAJ1083187.1"/>
    </source>
</evidence>